<feature type="region of interest" description="Disordered" evidence="1">
    <location>
        <begin position="1"/>
        <end position="34"/>
    </location>
</feature>
<feature type="region of interest" description="Disordered" evidence="1">
    <location>
        <begin position="69"/>
        <end position="93"/>
    </location>
</feature>
<reference evidence="2 3" key="1">
    <citation type="submission" date="2019-05" db="EMBL/GenBank/DDBJ databases">
        <title>Another draft genome of Portunus trituberculatus and its Hox gene families provides insights of decapod evolution.</title>
        <authorList>
            <person name="Jeong J.-H."/>
            <person name="Song I."/>
            <person name="Kim S."/>
            <person name="Choi T."/>
            <person name="Kim D."/>
            <person name="Ryu S."/>
            <person name="Kim W."/>
        </authorList>
    </citation>
    <scope>NUCLEOTIDE SEQUENCE [LARGE SCALE GENOMIC DNA]</scope>
    <source>
        <tissue evidence="2">Muscle</tissue>
    </source>
</reference>
<comment type="caution">
    <text evidence="2">The sequence shown here is derived from an EMBL/GenBank/DDBJ whole genome shotgun (WGS) entry which is preliminary data.</text>
</comment>
<evidence type="ECO:0000313" key="2">
    <source>
        <dbReference type="EMBL" id="MPC42755.1"/>
    </source>
</evidence>
<evidence type="ECO:0000313" key="3">
    <source>
        <dbReference type="Proteomes" id="UP000324222"/>
    </source>
</evidence>
<sequence>MFPRGGGGGGNNGGGGGGGGGGERSMSDKGKEHLEKCTAINQESDQMRLVWSRHDYRRVVTDSLGKLGWTVGGGTGLEGRSGDGNRETEKPAQ</sequence>
<protein>
    <submittedName>
        <fullName evidence="2">Uncharacterized protein</fullName>
    </submittedName>
</protein>
<name>A0A5B7FB80_PORTR</name>
<dbReference type="EMBL" id="VSRR010005560">
    <property type="protein sequence ID" value="MPC42755.1"/>
    <property type="molecule type" value="Genomic_DNA"/>
</dbReference>
<feature type="compositionally biased region" description="Basic and acidic residues" evidence="1">
    <location>
        <begin position="25"/>
        <end position="34"/>
    </location>
</feature>
<feature type="compositionally biased region" description="Basic and acidic residues" evidence="1">
    <location>
        <begin position="80"/>
        <end position="93"/>
    </location>
</feature>
<feature type="compositionally biased region" description="Gly residues" evidence="1">
    <location>
        <begin position="1"/>
        <end position="23"/>
    </location>
</feature>
<accession>A0A5B7FB80</accession>
<dbReference type="Proteomes" id="UP000324222">
    <property type="component" value="Unassembled WGS sequence"/>
</dbReference>
<organism evidence="2 3">
    <name type="scientific">Portunus trituberculatus</name>
    <name type="common">Swimming crab</name>
    <name type="synonym">Neptunus trituberculatus</name>
    <dbReference type="NCBI Taxonomy" id="210409"/>
    <lineage>
        <taxon>Eukaryota</taxon>
        <taxon>Metazoa</taxon>
        <taxon>Ecdysozoa</taxon>
        <taxon>Arthropoda</taxon>
        <taxon>Crustacea</taxon>
        <taxon>Multicrustacea</taxon>
        <taxon>Malacostraca</taxon>
        <taxon>Eumalacostraca</taxon>
        <taxon>Eucarida</taxon>
        <taxon>Decapoda</taxon>
        <taxon>Pleocyemata</taxon>
        <taxon>Brachyura</taxon>
        <taxon>Eubrachyura</taxon>
        <taxon>Portunoidea</taxon>
        <taxon>Portunidae</taxon>
        <taxon>Portuninae</taxon>
        <taxon>Portunus</taxon>
    </lineage>
</organism>
<gene>
    <name evidence="2" type="ORF">E2C01_036386</name>
</gene>
<dbReference type="AlphaFoldDB" id="A0A5B7FB80"/>
<keyword evidence="3" id="KW-1185">Reference proteome</keyword>
<proteinExistence type="predicted"/>
<evidence type="ECO:0000256" key="1">
    <source>
        <dbReference type="SAM" id="MobiDB-lite"/>
    </source>
</evidence>
<feature type="compositionally biased region" description="Gly residues" evidence="1">
    <location>
        <begin position="70"/>
        <end position="79"/>
    </location>
</feature>